<evidence type="ECO:0000313" key="3">
    <source>
        <dbReference type="Proteomes" id="UP001372338"/>
    </source>
</evidence>
<reference evidence="2 3" key="1">
    <citation type="submission" date="2024-01" db="EMBL/GenBank/DDBJ databases">
        <title>The genomes of 5 underutilized Papilionoideae crops provide insights into root nodulation and disease resistanc.</title>
        <authorList>
            <person name="Yuan L."/>
        </authorList>
    </citation>
    <scope>NUCLEOTIDE SEQUENCE [LARGE SCALE GENOMIC DNA]</scope>
    <source>
        <strain evidence="2">ZHUSHIDOU_FW_LH</strain>
        <tissue evidence="2">Leaf</tissue>
    </source>
</reference>
<organism evidence="2 3">
    <name type="scientific">Crotalaria pallida</name>
    <name type="common">Smooth rattlebox</name>
    <name type="synonym">Crotalaria striata</name>
    <dbReference type="NCBI Taxonomy" id="3830"/>
    <lineage>
        <taxon>Eukaryota</taxon>
        <taxon>Viridiplantae</taxon>
        <taxon>Streptophyta</taxon>
        <taxon>Embryophyta</taxon>
        <taxon>Tracheophyta</taxon>
        <taxon>Spermatophyta</taxon>
        <taxon>Magnoliopsida</taxon>
        <taxon>eudicotyledons</taxon>
        <taxon>Gunneridae</taxon>
        <taxon>Pentapetalae</taxon>
        <taxon>rosids</taxon>
        <taxon>fabids</taxon>
        <taxon>Fabales</taxon>
        <taxon>Fabaceae</taxon>
        <taxon>Papilionoideae</taxon>
        <taxon>50 kb inversion clade</taxon>
        <taxon>genistoids sensu lato</taxon>
        <taxon>core genistoids</taxon>
        <taxon>Crotalarieae</taxon>
        <taxon>Crotalaria</taxon>
    </lineage>
</organism>
<feature type="region of interest" description="Disordered" evidence="1">
    <location>
        <begin position="137"/>
        <end position="202"/>
    </location>
</feature>
<sequence length="247" mass="27028">MTGGTRGVMGGCLFVLLTGGTTICCRTVGVMTGGVTGGCLFVLLTGGTTICCWTVGVMTVCGGTGETTGETPLPSRRKPSPTLLFPQLTVVPPVKTVVPRQEDEETASRHPSGPAANRRLYRPATNRHQPYFLAANRHASSQEDEETASRHHPYRPAATVVPPVKRTQEDEEASSHHPCGPFDHGATRRSNQTEQQITEQPVPEQTIRDQLDNLPQSILLSDKRLFPAPKFIEMLHFINLRERYCTV</sequence>
<proteinExistence type="predicted"/>
<feature type="region of interest" description="Disordered" evidence="1">
    <location>
        <begin position="64"/>
        <end position="83"/>
    </location>
</feature>
<name>A0AAN9E6T6_CROPI</name>
<evidence type="ECO:0000313" key="2">
    <source>
        <dbReference type="EMBL" id="KAK7247161.1"/>
    </source>
</evidence>
<feature type="region of interest" description="Disordered" evidence="1">
    <location>
        <begin position="97"/>
        <end position="124"/>
    </location>
</feature>
<protein>
    <submittedName>
        <fullName evidence="2">Uncharacterized protein</fullName>
    </submittedName>
</protein>
<dbReference type="EMBL" id="JAYWIO010000008">
    <property type="protein sequence ID" value="KAK7247161.1"/>
    <property type="molecule type" value="Genomic_DNA"/>
</dbReference>
<evidence type="ECO:0000256" key="1">
    <source>
        <dbReference type="SAM" id="MobiDB-lite"/>
    </source>
</evidence>
<dbReference type="Proteomes" id="UP001372338">
    <property type="component" value="Unassembled WGS sequence"/>
</dbReference>
<comment type="caution">
    <text evidence="2">The sequence shown here is derived from an EMBL/GenBank/DDBJ whole genome shotgun (WGS) entry which is preliminary data.</text>
</comment>
<feature type="compositionally biased region" description="Polar residues" evidence="1">
    <location>
        <begin position="188"/>
        <end position="199"/>
    </location>
</feature>
<dbReference type="AlphaFoldDB" id="A0AAN9E6T6"/>
<accession>A0AAN9E6T6</accession>
<gene>
    <name evidence="2" type="ORF">RIF29_42038</name>
</gene>
<keyword evidence="3" id="KW-1185">Reference proteome</keyword>